<dbReference type="PANTHER" id="PTHR43976:SF16">
    <property type="entry name" value="SHORT-CHAIN DEHYDROGENASE_REDUCTASE FAMILY PROTEIN"/>
    <property type="match status" value="1"/>
</dbReference>
<evidence type="ECO:0000256" key="2">
    <source>
        <dbReference type="ARBA" id="ARBA00023002"/>
    </source>
</evidence>
<proteinExistence type="inferred from homology"/>
<evidence type="ECO:0000313" key="5">
    <source>
        <dbReference type="EMBL" id="MBP2064065.1"/>
    </source>
</evidence>
<dbReference type="EMBL" id="JAGGLR010000014">
    <property type="protein sequence ID" value="MBP2064065.1"/>
    <property type="molecule type" value="Genomic_DNA"/>
</dbReference>
<dbReference type="InterPro" id="IPR002347">
    <property type="entry name" value="SDR_fam"/>
</dbReference>
<dbReference type="PANTHER" id="PTHR43976">
    <property type="entry name" value="SHORT CHAIN DEHYDROGENASE"/>
    <property type="match status" value="1"/>
</dbReference>
<dbReference type="RefSeq" id="WP_044580011.1">
    <property type="nucleotide sequence ID" value="NZ_BAABDR010000029.1"/>
</dbReference>
<dbReference type="SUPFAM" id="SSF51735">
    <property type="entry name" value="NAD(P)-binding Rossmann-fold domains"/>
    <property type="match status" value="1"/>
</dbReference>
<dbReference type="HOGENOM" id="CLU_010194_2_9_11"/>
<dbReference type="InterPro" id="IPR036291">
    <property type="entry name" value="NAD(P)-bd_dom_sf"/>
</dbReference>
<protein>
    <submittedName>
        <fullName evidence="5">NADP-dependent 3-hydroxy acid dehydrogenase YdfG</fullName>
    </submittedName>
    <submittedName>
        <fullName evidence="4">Short-chain dehydrogenase/reductase SDR</fullName>
    </submittedName>
</protein>
<organism evidence="4">
    <name type="scientific">Streptomyces iranensis</name>
    <dbReference type="NCBI Taxonomy" id="576784"/>
    <lineage>
        <taxon>Bacteria</taxon>
        <taxon>Bacillati</taxon>
        <taxon>Actinomycetota</taxon>
        <taxon>Actinomycetes</taxon>
        <taxon>Kitasatosporales</taxon>
        <taxon>Streptomycetaceae</taxon>
        <taxon>Streptomyces</taxon>
        <taxon>Streptomyces violaceusniger group</taxon>
    </lineage>
</organism>
<comment type="similarity">
    <text evidence="1 3">Belongs to the short-chain dehydrogenases/reductases (SDR) family.</text>
</comment>
<dbReference type="CDD" id="cd05374">
    <property type="entry name" value="17beta-HSD-like_SDR_c"/>
    <property type="match status" value="1"/>
</dbReference>
<evidence type="ECO:0000256" key="3">
    <source>
        <dbReference type="RuleBase" id="RU000363"/>
    </source>
</evidence>
<name>A0A061A309_9ACTN</name>
<dbReference type="Gene3D" id="3.40.50.720">
    <property type="entry name" value="NAD(P)-binding Rossmann-like Domain"/>
    <property type="match status" value="1"/>
</dbReference>
<dbReference type="Pfam" id="PF00106">
    <property type="entry name" value="adh_short"/>
    <property type="match status" value="1"/>
</dbReference>
<gene>
    <name evidence="5" type="ORF">J2Z30_005088</name>
    <name evidence="4" type="ORF">SIRAN9195</name>
</gene>
<dbReference type="InterPro" id="IPR051911">
    <property type="entry name" value="SDR_oxidoreductase"/>
</dbReference>
<dbReference type="PRINTS" id="PR00081">
    <property type="entry name" value="GDHRDH"/>
</dbReference>
<dbReference type="PRINTS" id="PR00080">
    <property type="entry name" value="SDRFAMILY"/>
</dbReference>
<keyword evidence="2" id="KW-0560">Oxidoreductase</keyword>
<evidence type="ECO:0000256" key="1">
    <source>
        <dbReference type="ARBA" id="ARBA00006484"/>
    </source>
</evidence>
<reference evidence="4" key="1">
    <citation type="submission" date="2014-05" db="EMBL/GenBank/DDBJ databases">
        <authorList>
            <person name="Horn Fabian"/>
        </authorList>
    </citation>
    <scope>NUCLEOTIDE SEQUENCE</scope>
</reference>
<evidence type="ECO:0000313" key="6">
    <source>
        <dbReference type="Proteomes" id="UP000756710"/>
    </source>
</evidence>
<dbReference type="GO" id="GO:0016491">
    <property type="term" value="F:oxidoreductase activity"/>
    <property type="evidence" value="ECO:0007669"/>
    <property type="project" value="UniProtKB-KW"/>
</dbReference>
<evidence type="ECO:0000313" key="4">
    <source>
        <dbReference type="EMBL" id="CDR16975.1"/>
    </source>
</evidence>
<dbReference type="AlphaFoldDB" id="A0A061A309"/>
<keyword evidence="6" id="KW-1185">Reference proteome</keyword>
<sequence>MATWFITGAARGLGAEIARHALEAGHDVAVGARRVDALPDDLRGAERCHPVTLDVTDQAQIDRAVAQILDRFATIDVLVNNAGRVLVGALEEVTDAEARSLFDVNVFGLINVTRAVLPTMRAAGNGKIVHIGSRAGFEGEPGVSLYSASKFAVAGISEALDAELRPLGIQSMVVEPGAFRTDLFDASSLSVAGARLAAYDGTPAHHVLDGIDAANHAQPGDPVKGAALIVEVTDGETLPSHLLVGSDAYERLEVKNAMVAEHIAPWRSRSLATAHRD</sequence>
<dbReference type="EMBL" id="LK022848">
    <property type="protein sequence ID" value="CDR16975.1"/>
    <property type="molecule type" value="Genomic_DNA"/>
</dbReference>
<reference evidence="5 6" key="2">
    <citation type="submission" date="2021-03" db="EMBL/GenBank/DDBJ databases">
        <title>Genomic Encyclopedia of Type Strains, Phase IV (KMG-IV): sequencing the most valuable type-strain genomes for metagenomic binning, comparative biology and taxonomic classification.</title>
        <authorList>
            <person name="Goeker M."/>
        </authorList>
    </citation>
    <scope>NUCLEOTIDE SEQUENCE [LARGE SCALE GENOMIC DNA]</scope>
    <source>
        <strain evidence="5 6">DSM 41954</strain>
    </source>
</reference>
<dbReference type="Proteomes" id="UP000756710">
    <property type="component" value="Unassembled WGS sequence"/>
</dbReference>
<accession>A0A061A309</accession>